<dbReference type="GO" id="GO:0000160">
    <property type="term" value="P:phosphorelay signal transduction system"/>
    <property type="evidence" value="ECO:0007669"/>
    <property type="project" value="InterPro"/>
</dbReference>
<dbReference type="PROSITE" id="PS50110">
    <property type="entry name" value="RESPONSE_REGULATORY"/>
    <property type="match status" value="1"/>
</dbReference>
<protein>
    <submittedName>
        <fullName evidence="3">Receiver domain protein</fullName>
    </submittedName>
</protein>
<accession>A0A1W6BX90</accession>
<evidence type="ECO:0000259" key="2">
    <source>
        <dbReference type="PROSITE" id="PS50110"/>
    </source>
</evidence>
<evidence type="ECO:0000313" key="3">
    <source>
        <dbReference type="EMBL" id="ARJ56726.1"/>
    </source>
</evidence>
<dbReference type="OrthoDB" id="5328903at2"/>
<dbReference type="STRING" id="1121267.CCUN_1129"/>
<dbReference type="InterPro" id="IPR011006">
    <property type="entry name" value="CheY-like_superfamily"/>
</dbReference>
<name>A0A1W6BX90_9BACT</name>
<dbReference type="Proteomes" id="UP000192902">
    <property type="component" value="Chromosome"/>
</dbReference>
<dbReference type="InterPro" id="IPR001789">
    <property type="entry name" value="Sig_transdc_resp-reg_receiver"/>
</dbReference>
<dbReference type="Gene3D" id="3.40.50.2300">
    <property type="match status" value="1"/>
</dbReference>
<dbReference type="eggNOG" id="COG2204">
    <property type="taxonomic scope" value="Bacteria"/>
</dbReference>
<proteinExistence type="predicted"/>
<sequence>MKVLIIENEIYLAQSISIKLSDIGYNCDIINAYEELNHEKFYDIVLLSTNTDNFLKAVEKFKKSIIILMISYISTDTVANPLKIGASDYIQKPFMIEELLRKIKHYQGFKKLSILNKAYKNYIHSRLDKINLPAYNYKKIKLPLVIKSNKQSYADAFVFHYIHECDKTFFCVDLSIEHSIEQMMQSYTQNDLLFLSNFQVLKSPEREKILDFIQNKAVILHTNASTEDLGIHSIDFDYSEKNISSNEILTIDEYVKYIIATYQNIFSDTDLSKKLGISRKSLWEKRKKYGISRKK</sequence>
<dbReference type="SMART" id="SM00448">
    <property type="entry name" value="REC"/>
    <property type="match status" value="1"/>
</dbReference>
<gene>
    <name evidence="3" type="ORF">CCUN_1129</name>
</gene>
<dbReference type="InterPro" id="IPR014483">
    <property type="entry name" value="Sig_transdc_resp-reg_prd"/>
</dbReference>
<dbReference type="AlphaFoldDB" id="A0A1W6BX90"/>
<organism evidence="3 4">
    <name type="scientific">Campylobacter cuniculorum DSM 23162 = LMG 24588</name>
    <dbReference type="NCBI Taxonomy" id="1121267"/>
    <lineage>
        <taxon>Bacteria</taxon>
        <taxon>Pseudomonadati</taxon>
        <taxon>Campylobacterota</taxon>
        <taxon>Epsilonproteobacteria</taxon>
        <taxon>Campylobacterales</taxon>
        <taxon>Campylobacteraceae</taxon>
        <taxon>Campylobacter</taxon>
    </lineage>
</organism>
<dbReference type="RefSeq" id="WP_027305652.1">
    <property type="nucleotide sequence ID" value="NZ_CP020867.1"/>
</dbReference>
<reference evidence="3 4" key="1">
    <citation type="submission" date="2017-04" db="EMBL/GenBank/DDBJ databases">
        <title>Complete genome sequence of the Campylobacter cuniculorum type strain LMG24588.</title>
        <authorList>
            <person name="Miller W.G."/>
            <person name="Yee E."/>
            <person name="Revez J."/>
            <person name="Bono J.L."/>
            <person name="Rossi M."/>
        </authorList>
    </citation>
    <scope>NUCLEOTIDE SEQUENCE [LARGE SCALE GENOMIC DNA]</scope>
    <source>
        <strain evidence="3 4">LMG 24588</strain>
    </source>
</reference>
<dbReference type="SUPFAM" id="SSF52172">
    <property type="entry name" value="CheY-like"/>
    <property type="match status" value="1"/>
</dbReference>
<comment type="caution">
    <text evidence="1">Lacks conserved residue(s) required for the propagation of feature annotation.</text>
</comment>
<evidence type="ECO:0000256" key="1">
    <source>
        <dbReference type="PROSITE-ProRule" id="PRU00169"/>
    </source>
</evidence>
<feature type="domain" description="Response regulatory" evidence="2">
    <location>
        <begin position="2"/>
        <end position="107"/>
    </location>
</feature>
<dbReference type="KEGG" id="ccun:CCUN_1129"/>
<evidence type="ECO:0000313" key="4">
    <source>
        <dbReference type="Proteomes" id="UP000192902"/>
    </source>
</evidence>
<dbReference type="CDD" id="cd00156">
    <property type="entry name" value="REC"/>
    <property type="match status" value="1"/>
</dbReference>
<dbReference type="PIRSF" id="PIRSF016788">
    <property type="entry name" value="RR_Fis"/>
    <property type="match status" value="1"/>
</dbReference>
<dbReference type="EMBL" id="CP020867">
    <property type="protein sequence ID" value="ARJ56726.1"/>
    <property type="molecule type" value="Genomic_DNA"/>
</dbReference>